<evidence type="ECO:0000256" key="4">
    <source>
        <dbReference type="ARBA" id="ARBA00022490"/>
    </source>
</evidence>
<evidence type="ECO:0000256" key="3">
    <source>
        <dbReference type="ARBA" id="ARBA00011009"/>
    </source>
</evidence>
<dbReference type="GO" id="GO:0042803">
    <property type="term" value="F:protein homodimerization activity"/>
    <property type="evidence" value="ECO:0007669"/>
    <property type="project" value="InterPro"/>
</dbReference>
<feature type="binding site" evidence="9">
    <location>
        <begin position="273"/>
        <end position="274"/>
    </location>
    <ligand>
        <name>substrate</name>
    </ligand>
</feature>
<feature type="binding site" evidence="10">
    <location>
        <position position="273"/>
    </location>
    <ligand>
        <name>NAD(+)</name>
        <dbReference type="ChEBI" id="CHEBI:57540"/>
    </ligand>
</feature>
<dbReference type="InterPro" id="IPR008927">
    <property type="entry name" value="6-PGluconate_DH-like_C_sf"/>
</dbReference>
<keyword evidence="16" id="KW-1185">Reference proteome</keyword>
<dbReference type="GeneID" id="110254302"/>
<dbReference type="InterPro" id="IPR013328">
    <property type="entry name" value="6PGD_dom2"/>
</dbReference>
<evidence type="ECO:0000256" key="11">
    <source>
        <dbReference type="RuleBase" id="RU000437"/>
    </source>
</evidence>
<dbReference type="AlphaFoldDB" id="A0A913Y8U5"/>
<dbReference type="PANTHER" id="PTHR11728">
    <property type="entry name" value="GLYCEROL-3-PHOSPHATE DEHYDROGENASE"/>
    <property type="match status" value="1"/>
</dbReference>
<proteinExistence type="inferred from homology"/>
<evidence type="ECO:0000256" key="6">
    <source>
        <dbReference type="ARBA" id="ARBA00023027"/>
    </source>
</evidence>
<evidence type="ECO:0000259" key="14">
    <source>
        <dbReference type="Pfam" id="PF07479"/>
    </source>
</evidence>
<evidence type="ECO:0000313" key="15">
    <source>
        <dbReference type="EnsemblMetazoa" id="XP_020916947.1"/>
    </source>
</evidence>
<organism evidence="15 16">
    <name type="scientific">Exaiptasia diaphana</name>
    <name type="common">Tropical sea anemone</name>
    <name type="synonym">Aiptasia pulchella</name>
    <dbReference type="NCBI Taxonomy" id="2652724"/>
    <lineage>
        <taxon>Eukaryota</taxon>
        <taxon>Metazoa</taxon>
        <taxon>Cnidaria</taxon>
        <taxon>Anthozoa</taxon>
        <taxon>Hexacorallia</taxon>
        <taxon>Actiniaria</taxon>
        <taxon>Aiptasiidae</taxon>
        <taxon>Exaiptasia</taxon>
    </lineage>
</organism>
<dbReference type="PRINTS" id="PR00077">
    <property type="entry name" value="GPDHDRGNASE"/>
</dbReference>
<feature type="active site" description="Proton acceptor" evidence="8">
    <location>
        <position position="209"/>
    </location>
</feature>
<dbReference type="InterPro" id="IPR006168">
    <property type="entry name" value="G3P_DH_NAD-dep"/>
</dbReference>
<dbReference type="SUPFAM" id="SSF51735">
    <property type="entry name" value="NAD(P)-binding Rossmann-fold domains"/>
    <property type="match status" value="1"/>
</dbReference>
<feature type="binding site" evidence="9">
    <location>
        <position position="124"/>
    </location>
    <ligand>
        <name>substrate</name>
    </ligand>
</feature>
<sequence length="350" mass="38975">MAAAERKRVAIIGSGNWGSVIAKIVGANTKDHNDIFHEEVKMYVYEEEIDGKKLTEIINTQHENVKYLPGYKLPENVVAVPDVVDCTKDVDVLVFVVPHQFIKKTCEMMKGHVKKNVIAISLIKGLDHTKTGLNLVSNVIRDALGLSEVSVLMGANLAGEVARELFGEATIGCRNQEHGQVLLDLFHTRYFKVKVVEDADTVELCGALKNAVAIGAGMVDALGYGDNTKAAIIRIGLKEMIDFANRFYDGVKVETFYESCGVADLITTCYAGRNRRAGEEFVRSKKTFDQVEQEVLGGQKLQGPHTAYEVYQVLKENNLTDDYPLFTAIYNVCFENHTPTEMMEMLMKHF</sequence>
<dbReference type="PROSITE" id="PS00957">
    <property type="entry name" value="NAD_G3PDH"/>
    <property type="match status" value="1"/>
</dbReference>
<dbReference type="InterPro" id="IPR017751">
    <property type="entry name" value="G3P_DH_NAD-dep_euk"/>
</dbReference>
<accession>A0A913Y8U5</accession>
<dbReference type="InterPro" id="IPR011128">
    <property type="entry name" value="G3P_DH_NAD-dep_N"/>
</dbReference>
<comment type="similarity">
    <text evidence="3 11">Belongs to the NAD-dependent glycerol-3-phosphate dehydrogenase family.</text>
</comment>
<dbReference type="Pfam" id="PF07479">
    <property type="entry name" value="NAD_Gly3P_dh_C"/>
    <property type="match status" value="1"/>
</dbReference>
<dbReference type="EnsemblMetazoa" id="XM_021061288.2">
    <property type="protein sequence ID" value="XP_020916947.1"/>
    <property type="gene ID" value="LOC110254302"/>
</dbReference>
<reference evidence="15" key="1">
    <citation type="submission" date="2022-11" db="UniProtKB">
        <authorList>
            <consortium name="EnsemblMetazoa"/>
        </authorList>
    </citation>
    <scope>IDENTIFICATION</scope>
</reference>
<evidence type="ECO:0000256" key="10">
    <source>
        <dbReference type="PIRSR" id="PIRSR000114-3"/>
    </source>
</evidence>
<evidence type="ECO:0000256" key="8">
    <source>
        <dbReference type="PIRSR" id="PIRSR000114-1"/>
    </source>
</evidence>
<dbReference type="OrthoDB" id="10263760at2759"/>
<dbReference type="EC" id="1.1.1.8" evidence="12"/>
<dbReference type="Proteomes" id="UP000887567">
    <property type="component" value="Unplaced"/>
</dbReference>
<dbReference type="RefSeq" id="XP_020916947.1">
    <property type="nucleotide sequence ID" value="XM_021061288.2"/>
</dbReference>
<dbReference type="GO" id="GO:0005975">
    <property type="term" value="P:carbohydrate metabolic process"/>
    <property type="evidence" value="ECO:0007669"/>
    <property type="project" value="InterPro"/>
</dbReference>
<evidence type="ECO:0000256" key="5">
    <source>
        <dbReference type="ARBA" id="ARBA00023002"/>
    </source>
</evidence>
<dbReference type="Pfam" id="PF01210">
    <property type="entry name" value="NAD_Gly3P_dh_N"/>
    <property type="match status" value="1"/>
</dbReference>
<evidence type="ECO:0000256" key="12">
    <source>
        <dbReference type="RuleBase" id="RU361243"/>
    </source>
</evidence>
<feature type="binding site" evidence="10">
    <location>
        <begin position="13"/>
        <end position="18"/>
    </location>
    <ligand>
        <name>NAD(+)</name>
        <dbReference type="ChEBI" id="CHEBI:57540"/>
    </ligand>
</feature>
<feature type="domain" description="Glycerol-3-phosphate dehydrogenase NAD-dependent N-terminal" evidence="13">
    <location>
        <begin position="9"/>
        <end position="177"/>
    </location>
</feature>
<feature type="binding site" evidence="10">
    <location>
        <position position="158"/>
    </location>
    <ligand>
        <name>NAD(+)</name>
        <dbReference type="ChEBI" id="CHEBI:57540"/>
    </ligand>
</feature>
<dbReference type="Gene3D" id="3.40.50.720">
    <property type="entry name" value="NAD(P)-binding Rossmann-like Domain"/>
    <property type="match status" value="1"/>
</dbReference>
<evidence type="ECO:0000313" key="16">
    <source>
        <dbReference type="Proteomes" id="UP000887567"/>
    </source>
</evidence>
<keyword evidence="4" id="KW-0963">Cytoplasm</keyword>
<evidence type="ECO:0000256" key="1">
    <source>
        <dbReference type="ARBA" id="ARBA00004496"/>
    </source>
</evidence>
<dbReference type="PANTHER" id="PTHR11728:SF8">
    <property type="entry name" value="GLYCEROL-3-PHOSPHATE DEHYDROGENASE [NAD(+)]-RELATED"/>
    <property type="match status" value="1"/>
</dbReference>
<keyword evidence="5 11" id="KW-0560">Oxidoreductase</keyword>
<dbReference type="NCBIfam" id="TIGR03376">
    <property type="entry name" value="glycerol3P_DH"/>
    <property type="match status" value="1"/>
</dbReference>
<dbReference type="PIRSF" id="PIRSF000114">
    <property type="entry name" value="Glycerol-3-P_dh"/>
    <property type="match status" value="1"/>
</dbReference>
<comment type="catalytic activity">
    <reaction evidence="7 12">
        <text>sn-glycerol 3-phosphate + NAD(+) = dihydroxyacetone phosphate + NADH + H(+)</text>
        <dbReference type="Rhea" id="RHEA:11092"/>
        <dbReference type="ChEBI" id="CHEBI:15378"/>
        <dbReference type="ChEBI" id="CHEBI:57540"/>
        <dbReference type="ChEBI" id="CHEBI:57597"/>
        <dbReference type="ChEBI" id="CHEBI:57642"/>
        <dbReference type="ChEBI" id="CHEBI:57945"/>
        <dbReference type="EC" id="1.1.1.8"/>
    </reaction>
</comment>
<feature type="binding site" evidence="10">
    <location>
        <position position="302"/>
    </location>
    <ligand>
        <name>NAD(+)</name>
        <dbReference type="ChEBI" id="CHEBI:57540"/>
    </ligand>
</feature>
<feature type="domain" description="Glycerol-3-phosphate dehydrogenase NAD-dependent C-terminal" evidence="14">
    <location>
        <begin position="198"/>
        <end position="344"/>
    </location>
</feature>
<comment type="subcellular location">
    <subcellularLocation>
        <location evidence="1">Cytoplasm</location>
    </subcellularLocation>
</comment>
<evidence type="ECO:0000256" key="9">
    <source>
        <dbReference type="PIRSR" id="PIRSR000114-2"/>
    </source>
</evidence>
<protein>
    <recommendedName>
        <fullName evidence="12">Glycerol-3-phosphate dehydrogenase [NAD(+)]</fullName>
        <ecNumber evidence="12">1.1.1.8</ecNumber>
    </recommendedName>
</protein>
<dbReference type="InterPro" id="IPR036291">
    <property type="entry name" value="NAD(P)-bd_dom_sf"/>
</dbReference>
<comment type="pathway">
    <text evidence="2">Phospholipid metabolism; alpha-glycerophosphate cycle.</text>
</comment>
<evidence type="ECO:0000256" key="2">
    <source>
        <dbReference type="ARBA" id="ARBA00005192"/>
    </source>
</evidence>
<dbReference type="GO" id="GO:0051287">
    <property type="term" value="F:NAD binding"/>
    <property type="evidence" value="ECO:0007669"/>
    <property type="project" value="UniProtKB-UniRule"/>
</dbReference>
<keyword evidence="6 10" id="KW-0520">NAD</keyword>
<evidence type="ECO:0000256" key="7">
    <source>
        <dbReference type="ARBA" id="ARBA00048683"/>
    </source>
</evidence>
<name>A0A913Y8U5_EXADI</name>
<dbReference type="SUPFAM" id="SSF48179">
    <property type="entry name" value="6-phosphogluconate dehydrogenase C-terminal domain-like"/>
    <property type="match status" value="1"/>
</dbReference>
<evidence type="ECO:0000259" key="13">
    <source>
        <dbReference type="Pfam" id="PF01210"/>
    </source>
</evidence>
<dbReference type="InterPro" id="IPR006109">
    <property type="entry name" value="G3P_DH_NAD-dep_C"/>
</dbReference>
<dbReference type="Gene3D" id="1.10.1040.10">
    <property type="entry name" value="N-(1-d-carboxylethyl)-l-norvaline Dehydrogenase, domain 2"/>
    <property type="match status" value="1"/>
</dbReference>
<dbReference type="GO" id="GO:0005829">
    <property type="term" value="C:cytosol"/>
    <property type="evidence" value="ECO:0007669"/>
    <property type="project" value="TreeGrafter"/>
</dbReference>
<dbReference type="FunFam" id="1.10.1040.10:FF:000004">
    <property type="entry name" value="Glycerol-3-phosphate dehydrogenase [NAD(+)]"/>
    <property type="match status" value="1"/>
</dbReference>
<dbReference type="FunFam" id="3.40.50.720:FF:000088">
    <property type="entry name" value="Glycerol-3-phosphate dehydrogenase [NAD(+)]"/>
    <property type="match status" value="1"/>
</dbReference>
<feature type="binding site" evidence="10">
    <location>
        <position position="101"/>
    </location>
    <ligand>
        <name>NAD(+)</name>
        <dbReference type="ChEBI" id="CHEBI:57540"/>
    </ligand>
</feature>
<dbReference type="GO" id="GO:0141152">
    <property type="term" value="F:glycerol-3-phosphate dehydrogenase (NAD+) activity"/>
    <property type="evidence" value="ECO:0007669"/>
    <property type="project" value="UniProtKB-UniRule"/>
</dbReference>
<dbReference type="GO" id="GO:0046168">
    <property type="term" value="P:glycerol-3-phosphate catabolic process"/>
    <property type="evidence" value="ECO:0007669"/>
    <property type="project" value="UniProtKB-UniRule"/>
</dbReference>
<feature type="binding site" evidence="10">
    <location>
        <position position="300"/>
    </location>
    <ligand>
        <name>NAD(+)</name>
        <dbReference type="ChEBI" id="CHEBI:57540"/>
    </ligand>
</feature>